<keyword evidence="1" id="KW-0217">Developmental protein</keyword>
<evidence type="ECO:0000259" key="9">
    <source>
        <dbReference type="Pfam" id="PF15241"/>
    </source>
</evidence>
<sequence>LEVNIRTYDNSIPISESSRKPWNQKHFALTFPRSPQRGTNEKSRPLKSQITVT</sequence>
<evidence type="ECO:0000256" key="1">
    <source>
        <dbReference type="ARBA" id="ARBA00022473"/>
    </source>
</evidence>
<feature type="region of interest" description="Disordered" evidence="8">
    <location>
        <begin position="31"/>
        <end position="53"/>
    </location>
</feature>
<protein>
    <recommendedName>
        <fullName evidence="9">Cylicin N-terminal domain-containing protein</fullName>
    </recommendedName>
</protein>
<dbReference type="PANTHER" id="PTHR16742">
    <property type="entry name" value="CYCLICIN"/>
    <property type="match status" value="1"/>
</dbReference>
<dbReference type="Pfam" id="PF15241">
    <property type="entry name" value="Cylicin_N"/>
    <property type="match status" value="1"/>
</dbReference>
<evidence type="ECO:0000256" key="6">
    <source>
        <dbReference type="ARBA" id="ARBA00023212"/>
    </source>
</evidence>
<comment type="subcellular location">
    <subcellularLocation>
        <location evidence="7">Cytoplasm</location>
        <location evidence="7">Cytoskeleton</location>
        <location evidence="7">Perinuclear theca</location>
        <location evidence="7">Calyx</location>
    </subcellularLocation>
</comment>
<organism evidence="10 11">
    <name type="scientific">Rhinopithecus roxellana</name>
    <name type="common">Golden snub-nosed monkey</name>
    <name type="synonym">Pygathrix roxellana</name>
    <dbReference type="NCBI Taxonomy" id="61622"/>
    <lineage>
        <taxon>Eukaryota</taxon>
        <taxon>Metazoa</taxon>
        <taxon>Chordata</taxon>
        <taxon>Craniata</taxon>
        <taxon>Vertebrata</taxon>
        <taxon>Euteleostomi</taxon>
        <taxon>Mammalia</taxon>
        <taxon>Eutheria</taxon>
        <taxon>Euarchontoglires</taxon>
        <taxon>Primates</taxon>
        <taxon>Haplorrhini</taxon>
        <taxon>Catarrhini</taxon>
        <taxon>Cercopithecidae</taxon>
        <taxon>Colobinae</taxon>
        <taxon>Rhinopithecus</taxon>
    </lineage>
</organism>
<feature type="domain" description="Cylicin N-terminal" evidence="9">
    <location>
        <begin position="2"/>
        <end position="52"/>
    </location>
</feature>
<name>A0A2K6QF37_RHIRO</name>
<dbReference type="GO" id="GO:0005200">
    <property type="term" value="F:structural constituent of cytoskeleton"/>
    <property type="evidence" value="ECO:0007669"/>
    <property type="project" value="InterPro"/>
</dbReference>
<dbReference type="GO" id="GO:0043159">
    <property type="term" value="C:acrosomal matrix"/>
    <property type="evidence" value="ECO:0007669"/>
    <property type="project" value="TreeGrafter"/>
</dbReference>
<reference evidence="10" key="2">
    <citation type="submission" date="2025-09" db="UniProtKB">
        <authorList>
            <consortium name="Ensembl"/>
        </authorList>
    </citation>
    <scope>IDENTIFICATION</scope>
</reference>
<evidence type="ECO:0000313" key="10">
    <source>
        <dbReference type="Ensembl" id="ENSRROP00000027387.1"/>
    </source>
</evidence>
<dbReference type="GeneTree" id="ENSGT01030000235438"/>
<reference evidence="10" key="1">
    <citation type="submission" date="2025-08" db="UniProtKB">
        <authorList>
            <consortium name="Ensembl"/>
        </authorList>
    </citation>
    <scope>IDENTIFICATION</scope>
</reference>
<dbReference type="GO" id="GO:0005634">
    <property type="term" value="C:nucleus"/>
    <property type="evidence" value="ECO:0007669"/>
    <property type="project" value="TreeGrafter"/>
</dbReference>
<evidence type="ECO:0000256" key="5">
    <source>
        <dbReference type="ARBA" id="ARBA00022871"/>
    </source>
</evidence>
<dbReference type="PANTHER" id="PTHR16742:SF1">
    <property type="entry name" value="CYLICIN-1"/>
    <property type="match status" value="1"/>
</dbReference>
<evidence type="ECO:0000256" key="7">
    <source>
        <dbReference type="ARBA" id="ARBA00049644"/>
    </source>
</evidence>
<evidence type="ECO:0000256" key="3">
    <source>
        <dbReference type="ARBA" id="ARBA00022737"/>
    </source>
</evidence>
<dbReference type="OMA" id="WNEKHFA"/>
<dbReference type="InterPro" id="IPR026189">
    <property type="entry name" value="CYLC"/>
</dbReference>
<evidence type="ECO:0000313" key="11">
    <source>
        <dbReference type="Proteomes" id="UP000233200"/>
    </source>
</evidence>
<accession>A0A2K6QF37</accession>
<keyword evidence="6" id="KW-0206">Cytoskeleton</keyword>
<dbReference type="GO" id="GO:0030154">
    <property type="term" value="P:cell differentiation"/>
    <property type="evidence" value="ECO:0007669"/>
    <property type="project" value="UniProtKB-KW"/>
</dbReference>
<dbReference type="InterPro" id="IPR029354">
    <property type="entry name" value="Cylicin_N"/>
</dbReference>
<keyword evidence="11" id="KW-1185">Reference proteome</keyword>
<dbReference type="Ensembl" id="ENSRROT00000051694.1">
    <property type="protein sequence ID" value="ENSRROP00000027387.1"/>
    <property type="gene ID" value="ENSRROG00000037483.1"/>
</dbReference>
<proteinExistence type="predicted"/>
<dbReference type="AlphaFoldDB" id="A0A2K6QF37"/>
<dbReference type="STRING" id="61622.ENSRROP00000027387"/>
<keyword evidence="4" id="KW-0221">Differentiation</keyword>
<keyword evidence="2" id="KW-0963">Cytoplasm</keyword>
<evidence type="ECO:0000256" key="8">
    <source>
        <dbReference type="SAM" id="MobiDB-lite"/>
    </source>
</evidence>
<evidence type="ECO:0000256" key="2">
    <source>
        <dbReference type="ARBA" id="ARBA00022490"/>
    </source>
</evidence>
<dbReference type="GO" id="GO:0007283">
    <property type="term" value="P:spermatogenesis"/>
    <property type="evidence" value="ECO:0007669"/>
    <property type="project" value="UniProtKB-KW"/>
</dbReference>
<dbReference type="GO" id="GO:0033150">
    <property type="term" value="C:cytoskeletal calyx"/>
    <property type="evidence" value="ECO:0007669"/>
    <property type="project" value="UniProtKB-SubCell"/>
</dbReference>
<keyword evidence="3" id="KW-0677">Repeat</keyword>
<evidence type="ECO:0000256" key="4">
    <source>
        <dbReference type="ARBA" id="ARBA00022782"/>
    </source>
</evidence>
<keyword evidence="5" id="KW-0744">Spermatogenesis</keyword>
<dbReference type="Proteomes" id="UP000233200">
    <property type="component" value="Unplaced"/>
</dbReference>